<dbReference type="GO" id="GO:0006310">
    <property type="term" value="P:DNA recombination"/>
    <property type="evidence" value="ECO:0007669"/>
    <property type="project" value="UniProtKB-KW"/>
</dbReference>
<keyword evidence="3" id="KW-0614">Plasmid</keyword>
<dbReference type="Pfam" id="PF00589">
    <property type="entry name" value="Phage_integrase"/>
    <property type="match status" value="1"/>
</dbReference>
<evidence type="ECO:0000313" key="4">
    <source>
        <dbReference type="Proteomes" id="UP000503129"/>
    </source>
</evidence>
<evidence type="ECO:0000259" key="2">
    <source>
        <dbReference type="PROSITE" id="PS51898"/>
    </source>
</evidence>
<dbReference type="InterPro" id="IPR013762">
    <property type="entry name" value="Integrase-like_cat_sf"/>
</dbReference>
<accession>A0A856MSV5</accession>
<feature type="domain" description="Tyr recombinase" evidence="2">
    <location>
        <begin position="158"/>
        <end position="367"/>
    </location>
</feature>
<dbReference type="InterPro" id="IPR002104">
    <property type="entry name" value="Integrase_catalytic"/>
</dbReference>
<evidence type="ECO:0000256" key="1">
    <source>
        <dbReference type="ARBA" id="ARBA00023172"/>
    </source>
</evidence>
<dbReference type="GO" id="GO:0003677">
    <property type="term" value="F:DNA binding"/>
    <property type="evidence" value="ECO:0007669"/>
    <property type="project" value="InterPro"/>
</dbReference>
<dbReference type="InterPro" id="IPR011010">
    <property type="entry name" value="DNA_brk_join_enz"/>
</dbReference>
<dbReference type="Proteomes" id="UP000503129">
    <property type="component" value="Plasmid pBOCT2"/>
</dbReference>
<dbReference type="GO" id="GO:0015074">
    <property type="term" value="P:DNA integration"/>
    <property type="evidence" value="ECO:0007669"/>
    <property type="project" value="InterPro"/>
</dbReference>
<dbReference type="KEGG" id="bsen:DP114_33925"/>
<dbReference type="RefSeq" id="WP_169264098.1">
    <property type="nucleotide sequence ID" value="NZ_CAWOXK010000003.1"/>
</dbReference>
<name>A0A856MSV5_9CYAN</name>
<dbReference type="EMBL" id="CP030120">
    <property type="protein sequence ID" value="QDL12751.1"/>
    <property type="molecule type" value="Genomic_DNA"/>
</dbReference>
<sequence>MASAFTSETLHERIALSELGKQWINDPLMNQDVWSLLELGYSQEECRINGHYHLYFHKFSLPWLKHLTQLTIKASIRERYSLGRIIHRLGCLNHLDRFLCNHGYTQPQSLTEALLHQFISEINSGNRQNAIAYALNLWKEEQWLEISFIPIKLKQNSPKIETIPEEVLYQIYEKFDLFPPTIERLFRLQLVLGCRIGEILTMPRHSLKQEGDKWLLLRWFEKRKHWRFVQIHPKVAELVQEQQRFLDAQFGRDFEFDKLFCTVYSPQKSIPWADRELDTVLCYQPQTITRLRISTWLTNFREVADLKDKHGNRFKLTSHMFRRTKASIMAHCEVEDEYIAAVLGHSSLDMLPHYRQRSLIRLEKEANLKGYVDMYGRVTSFKPRKTRYEKLANLLKVSTPLGECHRPTMLGDCQHRYACLSCPHHRVTPEDKSQLEADLKRLQQDHYQAQKNGQSRRVTEINNLLALIQKRLDGLSELQHLQEHKTNG</sequence>
<protein>
    <submittedName>
        <fullName evidence="3">Integrase</fullName>
    </submittedName>
</protein>
<dbReference type="Gene3D" id="1.10.443.10">
    <property type="entry name" value="Intergrase catalytic core"/>
    <property type="match status" value="1"/>
</dbReference>
<reference evidence="3 4" key="1">
    <citation type="submission" date="2018-06" db="EMBL/GenBank/DDBJ databases">
        <title>Comparative genomics of Brasilonema spp. strains.</title>
        <authorList>
            <person name="Alvarenga D.O."/>
            <person name="Fiore M.F."/>
            <person name="Varani A.M."/>
        </authorList>
    </citation>
    <scope>NUCLEOTIDE SEQUENCE [LARGE SCALE GENOMIC DNA]</scope>
    <source>
        <strain evidence="3 4">CENA114</strain>
        <plasmid evidence="4">pboct2</plasmid>
    </source>
</reference>
<keyword evidence="1" id="KW-0233">DNA recombination</keyword>
<evidence type="ECO:0000313" key="3">
    <source>
        <dbReference type="EMBL" id="QDL12751.1"/>
    </source>
</evidence>
<keyword evidence="4" id="KW-1185">Reference proteome</keyword>
<proteinExistence type="predicted"/>
<dbReference type="PROSITE" id="PS51898">
    <property type="entry name" value="TYR_RECOMBINASE"/>
    <property type="match status" value="1"/>
</dbReference>
<organism evidence="3 4">
    <name type="scientific">Brasilonema sennae CENA114</name>
    <dbReference type="NCBI Taxonomy" id="415709"/>
    <lineage>
        <taxon>Bacteria</taxon>
        <taxon>Bacillati</taxon>
        <taxon>Cyanobacteriota</taxon>
        <taxon>Cyanophyceae</taxon>
        <taxon>Nostocales</taxon>
        <taxon>Scytonemataceae</taxon>
        <taxon>Brasilonema</taxon>
        <taxon>Bromeliae group (in: Brasilonema)</taxon>
    </lineage>
</organism>
<gene>
    <name evidence="3" type="ORF">DP114_33925</name>
</gene>
<dbReference type="AlphaFoldDB" id="A0A856MSV5"/>
<geneLocation type="plasmid" evidence="4">
    <name>pboct2</name>
</geneLocation>
<dbReference type="SUPFAM" id="SSF56349">
    <property type="entry name" value="DNA breaking-rejoining enzymes"/>
    <property type="match status" value="1"/>
</dbReference>